<dbReference type="PROSITE" id="PS51671">
    <property type="entry name" value="ACT"/>
    <property type="match status" value="1"/>
</dbReference>
<feature type="domain" description="ACT" evidence="1">
    <location>
        <begin position="3"/>
        <end position="95"/>
    </location>
</feature>
<dbReference type="InterPro" id="IPR002912">
    <property type="entry name" value="ACT_dom"/>
</dbReference>
<proteinExistence type="predicted"/>
<accession>A0A5E4LNX6</accession>
<dbReference type="Proteomes" id="UP000789941">
    <property type="component" value="Unassembled WGS sequence"/>
</dbReference>
<dbReference type="EMBL" id="CABMJJ010000003">
    <property type="protein sequence ID" value="VVC02788.1"/>
    <property type="molecule type" value="Genomic_DNA"/>
</dbReference>
<dbReference type="AlphaFoldDB" id="A0A5E4LNX6"/>
<dbReference type="PANTHER" id="PTHR40099">
    <property type="entry name" value="ACETOLACTATE SYNTHASE, SMALL SUBUNIT"/>
    <property type="match status" value="1"/>
</dbReference>
<dbReference type="SUPFAM" id="SSF55021">
    <property type="entry name" value="ACT-like"/>
    <property type="match status" value="2"/>
</dbReference>
<comment type="caution">
    <text evidence="2">The sequence shown here is derived from an EMBL/GenBank/DDBJ whole genome shotgun (WGS) entry which is preliminary data.</text>
</comment>
<protein>
    <submittedName>
        <fullName evidence="2">ACT domain protein</fullName>
    </submittedName>
</protein>
<dbReference type="Pfam" id="PF01842">
    <property type="entry name" value="ACT"/>
    <property type="match status" value="1"/>
</dbReference>
<sequence>MRNVTIVADDKVGLLADISYILAKSKINIDSISVEVISAKAIITIGLSDGVRGKQVIEAAGYRVENPEAIVIKFQEKAGELNKITTMLKKEGVDVKGVNILTKDNTTSIAALTVDKHKRATAVLKQYLIINESEY</sequence>
<evidence type="ECO:0000259" key="1">
    <source>
        <dbReference type="PROSITE" id="PS51671"/>
    </source>
</evidence>
<organism evidence="2 3">
    <name type="scientific">Candidatus Bilamarchaeum dharawalense</name>
    <dbReference type="NCBI Taxonomy" id="2885759"/>
    <lineage>
        <taxon>Archaea</taxon>
        <taxon>Candidatus Micrarchaeota</taxon>
        <taxon>Candidatus Micrarchaeia</taxon>
        <taxon>Candidatus Anstonellales</taxon>
        <taxon>Candidatus Bilamarchaeaceae</taxon>
        <taxon>Candidatus Bilamarchaeum</taxon>
    </lineage>
</organism>
<gene>
    <name evidence="2" type="ORF">LFW2832_01234</name>
</gene>
<dbReference type="Gene3D" id="3.30.2130.10">
    <property type="entry name" value="VC0802-like"/>
    <property type="match status" value="1"/>
</dbReference>
<dbReference type="CDD" id="cd02116">
    <property type="entry name" value="ACT"/>
    <property type="match status" value="1"/>
</dbReference>
<reference evidence="2 3" key="1">
    <citation type="submission" date="2019-08" db="EMBL/GenBank/DDBJ databases">
        <authorList>
            <person name="Vazquez-Campos X."/>
        </authorList>
    </citation>
    <scope>NUCLEOTIDE SEQUENCE [LARGE SCALE GENOMIC DNA]</scope>
    <source>
        <strain evidence="2">LFW-283_2</strain>
    </source>
</reference>
<evidence type="ECO:0000313" key="2">
    <source>
        <dbReference type="EMBL" id="VVC02788.1"/>
    </source>
</evidence>
<dbReference type="InterPro" id="IPR045865">
    <property type="entry name" value="ACT-like_dom_sf"/>
</dbReference>
<dbReference type="PANTHER" id="PTHR40099:SF1">
    <property type="entry name" value="ACETOLACTATE SYNTHASE, SMALL SUBUNIT"/>
    <property type="match status" value="1"/>
</dbReference>
<name>A0A5E4LNX6_9ARCH</name>
<evidence type="ECO:0000313" key="3">
    <source>
        <dbReference type="Proteomes" id="UP000789941"/>
    </source>
</evidence>